<dbReference type="FunFam" id="3.90.70.130:FF:000002">
    <property type="entry name" value="Zinc finger containing ubiquitin peptidase 1"/>
    <property type="match status" value="1"/>
</dbReference>
<feature type="domain" description="C2H2-type" evidence="20">
    <location>
        <begin position="66"/>
        <end position="87"/>
    </location>
</feature>
<dbReference type="InParanoid" id="A0A6P8QY79"/>
<evidence type="ECO:0000256" key="6">
    <source>
        <dbReference type="ARBA" id="ARBA00012759"/>
    </source>
</evidence>
<evidence type="ECO:0000313" key="21">
    <source>
        <dbReference type="Proteomes" id="UP000515159"/>
    </source>
</evidence>
<dbReference type="CTD" id="221302"/>
<dbReference type="AlphaFoldDB" id="A0A6P8QY79"/>
<feature type="compositionally biased region" description="Basic and acidic residues" evidence="19">
    <location>
        <begin position="16"/>
        <end position="29"/>
    </location>
</feature>
<feature type="region of interest" description="Disordered" evidence="19">
    <location>
        <begin position="193"/>
        <end position="212"/>
    </location>
</feature>
<dbReference type="InterPro" id="IPR050688">
    <property type="entry name" value="Zinc_finger/UBP_domain"/>
</dbReference>
<evidence type="ECO:0000256" key="14">
    <source>
        <dbReference type="ARBA" id="ARBA00022990"/>
    </source>
</evidence>
<sequence length="659" mass="74633">MGALLLPSSPSPQPAGEERDLSRTCDAHEKAPYQADAGIRRLRVGLPAEKRKKATTERKKWIMFTCDICGDVIPSEADMKTHLVVAHIEQELSCPFCSLSGVTYDEMSLHIDTSHFEENEAKTESETVLLNVEIRDRVPPSGGKEQTVQNSTCESKATAVDSFTYSKFSKEPNHPEQRRANFTVRTPMSCSKPCSGTASKSDRKFQESKHSVPGSLCSPVSFRKKLVYGQSEQNPPKCPFCGWLEMCCEDLEIHVQTKHADLDTPIKGKGQQLYECPICALICANCQILQEHVELHLEENNFAEGENTGRCSRDLALARRLQDEEDRWRRSQESRQEQDEFQKLQRQYGMDGSGGYKQQSLQSMEQAVAKGSMEPLEYHRLKAEMMESLALGIDDGQTKSSGIMEALNRYYQNGSREIRRVWLSIPLDHYHSSLGDRGWGCGYRNFQMLLSSLSQHALYKDILQDYASVPCIPKIQSMIEDAWKEGFDPRGASHFNGRLQGTKAWIGACEIYTLLTCLKLKCRILDFHLATGPGGTHPRLFEWVWNYYCLDKEGPRVVVTSKPPIYLQHQGHSRTIVGIEERKNRSFCLLIFDPGCPAKVMQKLLKPQIDGSDLKLLRRFVGSLKHKQYQLVTVEGVLSLEEKAVRQQASRIFTAERIP</sequence>
<evidence type="ECO:0000256" key="11">
    <source>
        <dbReference type="ARBA" id="ARBA00022771"/>
    </source>
</evidence>
<name>A0A6P8QY79_GEOSA</name>
<evidence type="ECO:0000256" key="12">
    <source>
        <dbReference type="ARBA" id="ARBA00022801"/>
    </source>
</evidence>
<feature type="compositionally biased region" description="Basic and acidic residues" evidence="19">
    <location>
        <begin position="200"/>
        <end position="210"/>
    </location>
</feature>
<dbReference type="FunCoup" id="A0A6P8QY79">
    <property type="interactions" value="1817"/>
</dbReference>
<dbReference type="InterPro" id="IPR013087">
    <property type="entry name" value="Znf_C2H2_type"/>
</dbReference>
<dbReference type="EC" id="3.4.19.12" evidence="6"/>
<dbReference type="GO" id="GO:0005737">
    <property type="term" value="C:cytoplasm"/>
    <property type="evidence" value="ECO:0007669"/>
    <property type="project" value="UniProtKB-SubCell"/>
</dbReference>
<evidence type="ECO:0000256" key="3">
    <source>
        <dbReference type="ARBA" id="ARBA00004496"/>
    </source>
</evidence>
<evidence type="ECO:0000256" key="9">
    <source>
        <dbReference type="ARBA" id="ARBA00022723"/>
    </source>
</evidence>
<keyword evidence="21" id="KW-1185">Reference proteome</keyword>
<evidence type="ECO:0000313" key="22">
    <source>
        <dbReference type="RefSeq" id="XP_033792593.1"/>
    </source>
</evidence>
<keyword evidence="11" id="KW-0863">Zinc-finger</keyword>
<keyword evidence="10" id="KW-0677">Repeat</keyword>
<keyword evidence="13" id="KW-0862">Zinc</keyword>
<accession>A0A6P8QY79</accession>
<evidence type="ECO:0000256" key="8">
    <source>
        <dbReference type="ARBA" id="ARBA00022490"/>
    </source>
</evidence>
<dbReference type="GO" id="GO:0004843">
    <property type="term" value="F:cysteine-type deubiquitinase activity"/>
    <property type="evidence" value="ECO:0007669"/>
    <property type="project" value="UniProtKB-EC"/>
</dbReference>
<keyword evidence="9" id="KW-0479">Metal-binding</keyword>
<evidence type="ECO:0000256" key="10">
    <source>
        <dbReference type="ARBA" id="ARBA00022737"/>
    </source>
</evidence>
<dbReference type="Gene3D" id="3.90.70.130">
    <property type="match status" value="1"/>
</dbReference>
<dbReference type="PROSITE" id="PS00028">
    <property type="entry name" value="ZINC_FINGER_C2H2_1"/>
    <property type="match status" value="2"/>
</dbReference>
<dbReference type="Proteomes" id="UP000515159">
    <property type="component" value="Chromosome 3"/>
</dbReference>
<organism evidence="21 22">
    <name type="scientific">Geotrypetes seraphini</name>
    <name type="common">Gaboon caecilian</name>
    <name type="synonym">Caecilia seraphini</name>
    <dbReference type="NCBI Taxonomy" id="260995"/>
    <lineage>
        <taxon>Eukaryota</taxon>
        <taxon>Metazoa</taxon>
        <taxon>Chordata</taxon>
        <taxon>Craniata</taxon>
        <taxon>Vertebrata</taxon>
        <taxon>Euteleostomi</taxon>
        <taxon>Amphibia</taxon>
        <taxon>Gymnophiona</taxon>
        <taxon>Geotrypetes</taxon>
    </lineage>
</organism>
<evidence type="ECO:0000256" key="18">
    <source>
        <dbReference type="ARBA" id="ARBA00045669"/>
    </source>
</evidence>
<dbReference type="Gene3D" id="3.30.160.60">
    <property type="entry name" value="Classic Zinc Finger"/>
    <property type="match status" value="1"/>
</dbReference>
<evidence type="ECO:0000256" key="7">
    <source>
        <dbReference type="ARBA" id="ARBA00021993"/>
    </source>
</evidence>
<evidence type="ECO:0000256" key="15">
    <source>
        <dbReference type="ARBA" id="ARBA00023242"/>
    </source>
</evidence>
<dbReference type="GeneID" id="117356870"/>
<evidence type="ECO:0000256" key="2">
    <source>
        <dbReference type="ARBA" id="ARBA00004123"/>
    </source>
</evidence>
<evidence type="ECO:0000256" key="16">
    <source>
        <dbReference type="ARBA" id="ARBA00029662"/>
    </source>
</evidence>
<dbReference type="PANTHER" id="PTHR24403">
    <property type="entry name" value="ZINC FINGER PROTEIN"/>
    <property type="match status" value="1"/>
</dbReference>
<evidence type="ECO:0000256" key="17">
    <source>
        <dbReference type="ARBA" id="ARBA00031481"/>
    </source>
</evidence>
<dbReference type="OrthoDB" id="288987at2759"/>
<keyword evidence="12" id="KW-0378">Hydrolase</keyword>
<evidence type="ECO:0000256" key="19">
    <source>
        <dbReference type="SAM" id="MobiDB-lite"/>
    </source>
</evidence>
<dbReference type="InterPro" id="IPR012462">
    <property type="entry name" value="UFSP1/2_DUB_cat"/>
</dbReference>
<dbReference type="GO" id="GO:0008270">
    <property type="term" value="F:zinc ion binding"/>
    <property type="evidence" value="ECO:0007669"/>
    <property type="project" value="UniProtKB-KW"/>
</dbReference>
<dbReference type="PANTHER" id="PTHR24403:SF82">
    <property type="entry name" value="ZINC FINGER-CONTAINING UBIQUITIN PEPTIDASE 1"/>
    <property type="match status" value="1"/>
</dbReference>
<keyword evidence="8" id="KW-0963">Cytoplasm</keyword>
<evidence type="ECO:0000256" key="4">
    <source>
        <dbReference type="ARBA" id="ARBA00010469"/>
    </source>
</evidence>
<feature type="domain" description="C2H2-type" evidence="20">
    <location>
        <begin position="276"/>
        <end position="296"/>
    </location>
</feature>
<keyword evidence="15" id="KW-0539">Nucleus</keyword>
<comment type="similarity">
    <text evidence="4">Belongs to the peptidase C78 family. ZUFSP subfamily.</text>
</comment>
<dbReference type="Pfam" id="PF07910">
    <property type="entry name" value="Peptidase_C78"/>
    <property type="match status" value="1"/>
</dbReference>
<comment type="function">
    <text evidence="18">Deubiquitinase with endodeubiquitinase activity that specifically interacts with and cleaves 'Lys-63'-linked long polyubiquitin chains. Shows only weak activity against 'Lys-11' and 'Lys-48'-linked chains. Plays an important role in genome stability pathways, functioning to prevent spontaneous DNA damage and also promote cellular survival in response to exogenous DNA damage. Modulates the ubiquitination status of replication protein A (RPA) complex proteins in response to replication stress.</text>
</comment>
<evidence type="ECO:0000256" key="5">
    <source>
        <dbReference type="ARBA" id="ARBA00011274"/>
    </source>
</evidence>
<dbReference type="SMART" id="SM00355">
    <property type="entry name" value="ZnF_C2H2"/>
    <property type="match status" value="4"/>
</dbReference>
<reference evidence="22" key="1">
    <citation type="submission" date="2025-08" db="UniProtKB">
        <authorList>
            <consortium name="RefSeq"/>
        </authorList>
    </citation>
    <scope>IDENTIFICATION</scope>
</reference>
<feature type="region of interest" description="Disordered" evidence="19">
    <location>
        <begin position="1"/>
        <end position="29"/>
    </location>
</feature>
<comment type="catalytic activity">
    <reaction evidence="1">
        <text>Thiol-dependent hydrolysis of ester, thioester, amide, peptide and isopeptide bonds formed by the C-terminal Gly of ubiquitin (a 76-residue protein attached to proteins as an intracellular targeting signal).</text>
        <dbReference type="EC" id="3.4.19.12"/>
    </reaction>
</comment>
<evidence type="ECO:0000259" key="20">
    <source>
        <dbReference type="PROSITE" id="PS00028"/>
    </source>
</evidence>
<protein>
    <recommendedName>
        <fullName evidence="7">Zinc finger-containing ubiquitin peptidase 1</fullName>
        <ecNumber evidence="6">3.4.19.12</ecNumber>
    </recommendedName>
    <alternativeName>
        <fullName evidence="17">Lys-63-specific deubiquitinase ZUFSP</fullName>
    </alternativeName>
    <alternativeName>
        <fullName evidence="16">Zinc finger with UFM1-specific peptidase domain protein</fullName>
    </alternativeName>
</protein>
<keyword evidence="14" id="KW-0007">Acetylation</keyword>
<dbReference type="KEGG" id="gsh:117356870"/>
<evidence type="ECO:0000256" key="1">
    <source>
        <dbReference type="ARBA" id="ARBA00000707"/>
    </source>
</evidence>
<dbReference type="GO" id="GO:0005634">
    <property type="term" value="C:nucleus"/>
    <property type="evidence" value="ECO:0007669"/>
    <property type="project" value="UniProtKB-SubCell"/>
</dbReference>
<evidence type="ECO:0000256" key="13">
    <source>
        <dbReference type="ARBA" id="ARBA00022833"/>
    </source>
</evidence>
<comment type="subcellular location">
    <subcellularLocation>
        <location evidence="3">Cytoplasm</location>
    </subcellularLocation>
    <subcellularLocation>
        <location evidence="2">Nucleus</location>
    </subcellularLocation>
</comment>
<gene>
    <name evidence="22" type="primary">ZUP1</name>
</gene>
<dbReference type="RefSeq" id="XP_033792593.1">
    <property type="nucleotide sequence ID" value="XM_033936702.1"/>
</dbReference>
<proteinExistence type="inferred from homology"/>
<comment type="subunit">
    <text evidence="5">Interacts with RPA1 and RPA2.</text>
</comment>